<dbReference type="Gene3D" id="3.10.450.360">
    <property type="match status" value="1"/>
</dbReference>
<evidence type="ECO:0000313" key="2">
    <source>
        <dbReference type="EMBL" id="SBW05690.1"/>
    </source>
</evidence>
<protein>
    <submittedName>
        <fullName evidence="2">Uncharacterized protein</fullName>
    </submittedName>
</protein>
<organism evidence="2">
    <name type="scientific">uncultured Dysgonomonas sp</name>
    <dbReference type="NCBI Taxonomy" id="206096"/>
    <lineage>
        <taxon>Bacteria</taxon>
        <taxon>Pseudomonadati</taxon>
        <taxon>Bacteroidota</taxon>
        <taxon>Bacteroidia</taxon>
        <taxon>Bacteroidales</taxon>
        <taxon>Dysgonomonadaceae</taxon>
        <taxon>Dysgonomonas</taxon>
        <taxon>environmental samples</taxon>
    </lineage>
</organism>
<feature type="chain" id="PRO_5012194344" evidence="1">
    <location>
        <begin position="23"/>
        <end position="171"/>
    </location>
</feature>
<proteinExistence type="predicted"/>
<accession>A0A212K1Q5</accession>
<sequence length="171" mass="19789">MKTITKTLFLLLISILSFQFTAAQPTISSKYTDTEVDGMIRAYKTSYSKDIRPSAALQQQFIKDFPKARDIEWEAAGNVYEADFEIGRTDYKAYYDQNAGLLMYVHEIRESGLPAIVKNGAEAKYPNYKFDDIKRIVKGKETFYQIEMKKEQMEIKATFRENGTFVKEILD</sequence>
<keyword evidence="1" id="KW-0732">Signal</keyword>
<name>A0A212K1Q5_9BACT</name>
<dbReference type="SUPFAM" id="SSF160574">
    <property type="entry name" value="BT0923-like"/>
    <property type="match status" value="1"/>
</dbReference>
<dbReference type="EMBL" id="FLUM01000003">
    <property type="protein sequence ID" value="SBW05690.1"/>
    <property type="molecule type" value="Genomic_DNA"/>
</dbReference>
<feature type="signal peptide" evidence="1">
    <location>
        <begin position="1"/>
        <end position="22"/>
    </location>
</feature>
<gene>
    <name evidence="2" type="ORF">KL86DYS1_31176</name>
</gene>
<dbReference type="RefSeq" id="WP_296943604.1">
    <property type="nucleotide sequence ID" value="NZ_LT599032.1"/>
</dbReference>
<evidence type="ECO:0000256" key="1">
    <source>
        <dbReference type="SAM" id="SignalP"/>
    </source>
</evidence>
<reference evidence="2" key="1">
    <citation type="submission" date="2016-04" db="EMBL/GenBank/DDBJ databases">
        <authorList>
            <person name="Evans L.H."/>
            <person name="Alamgir A."/>
            <person name="Owens N."/>
            <person name="Weber N.D."/>
            <person name="Virtaneva K."/>
            <person name="Barbian K."/>
            <person name="Babar A."/>
            <person name="Rosenke K."/>
        </authorList>
    </citation>
    <scope>NUCLEOTIDE SEQUENCE</scope>
    <source>
        <strain evidence="2">86-1</strain>
    </source>
</reference>
<dbReference type="AlphaFoldDB" id="A0A212K1Q5"/>